<dbReference type="AlphaFoldDB" id="A0A8C9F1N5"/>
<organism evidence="1 2">
    <name type="scientific">Pavo cristatus</name>
    <name type="common">Indian peafowl</name>
    <name type="synonym">Blue peafowl</name>
    <dbReference type="NCBI Taxonomy" id="9049"/>
    <lineage>
        <taxon>Eukaryota</taxon>
        <taxon>Metazoa</taxon>
        <taxon>Chordata</taxon>
        <taxon>Craniata</taxon>
        <taxon>Vertebrata</taxon>
        <taxon>Euteleostomi</taxon>
        <taxon>Archelosauria</taxon>
        <taxon>Archosauria</taxon>
        <taxon>Dinosauria</taxon>
        <taxon>Saurischia</taxon>
        <taxon>Theropoda</taxon>
        <taxon>Coelurosauria</taxon>
        <taxon>Aves</taxon>
        <taxon>Neognathae</taxon>
        <taxon>Galloanserae</taxon>
        <taxon>Galliformes</taxon>
        <taxon>Phasianidae</taxon>
        <taxon>Phasianinae</taxon>
        <taxon>Pavo</taxon>
    </lineage>
</organism>
<keyword evidence="2" id="KW-1185">Reference proteome</keyword>
<reference evidence="1" key="1">
    <citation type="submission" date="2025-08" db="UniProtKB">
        <authorList>
            <consortium name="Ensembl"/>
        </authorList>
    </citation>
    <scope>IDENTIFICATION</scope>
</reference>
<protein>
    <submittedName>
        <fullName evidence="1">Uncharacterized protein</fullName>
    </submittedName>
</protein>
<evidence type="ECO:0000313" key="1">
    <source>
        <dbReference type="Ensembl" id="ENSPSTP00000008882.1"/>
    </source>
</evidence>
<name>A0A8C9F1N5_PAVCR</name>
<evidence type="ECO:0000313" key="2">
    <source>
        <dbReference type="Proteomes" id="UP000694428"/>
    </source>
</evidence>
<dbReference type="Proteomes" id="UP000694428">
    <property type="component" value="Unplaced"/>
</dbReference>
<accession>A0A8C9F1N5</accession>
<reference evidence="1" key="2">
    <citation type="submission" date="2025-09" db="UniProtKB">
        <authorList>
            <consortium name="Ensembl"/>
        </authorList>
    </citation>
    <scope>IDENTIFICATION</scope>
</reference>
<sequence>MGQAGSLGGDGLGRGGAGSSLRWGSAAEPGAAGMSAPDERWSFLESFTMQLLQLRPDRWSKFEGSEEAAAVLDEFFRQPDVLELVLALSPAGQLQASACFPPALKAKGTYFVKRKKENITQENCRAVLLVGDISPSPVEQLIAVVEEVGGPGLPAAGIGGGRESSWGALMGPHRGCSPPRWAFNYITKLPEHHTGRSLTFI</sequence>
<dbReference type="Ensembl" id="ENSPSTT00000009316.1">
    <property type="protein sequence ID" value="ENSPSTP00000008882.1"/>
    <property type="gene ID" value="ENSPSTG00000006268.1"/>
</dbReference>
<proteinExistence type="predicted"/>